<feature type="domain" description="Transglycosylase SLT" evidence="3">
    <location>
        <begin position="20"/>
        <end position="125"/>
    </location>
</feature>
<dbReference type="EMBL" id="JAINVV010000005">
    <property type="protein sequence ID" value="MBY8823204.1"/>
    <property type="molecule type" value="Genomic_DNA"/>
</dbReference>
<dbReference type="Pfam" id="PF01464">
    <property type="entry name" value="SLT"/>
    <property type="match status" value="1"/>
</dbReference>
<proteinExistence type="inferred from homology"/>
<evidence type="ECO:0000256" key="2">
    <source>
        <dbReference type="ARBA" id="ARBA00009387"/>
    </source>
</evidence>
<dbReference type="PANTHER" id="PTHR37423:SF2">
    <property type="entry name" value="MEMBRANE-BOUND LYTIC MUREIN TRANSGLYCOSYLASE C"/>
    <property type="match status" value="1"/>
</dbReference>
<evidence type="ECO:0000259" key="3">
    <source>
        <dbReference type="Pfam" id="PF01464"/>
    </source>
</evidence>
<dbReference type="Proteomes" id="UP000706039">
    <property type="component" value="Unassembled WGS sequence"/>
</dbReference>
<accession>A0ABS7PQF8</accession>
<dbReference type="InterPro" id="IPR023346">
    <property type="entry name" value="Lysozyme-like_dom_sf"/>
</dbReference>
<comment type="caution">
    <text evidence="4">The sequence shown here is derived from an EMBL/GenBank/DDBJ whole genome shotgun (WGS) entry which is preliminary data.</text>
</comment>
<dbReference type="PANTHER" id="PTHR37423">
    <property type="entry name" value="SOLUBLE LYTIC MUREIN TRANSGLYCOSYLASE-RELATED"/>
    <property type="match status" value="1"/>
</dbReference>
<dbReference type="Gene3D" id="1.10.530.10">
    <property type="match status" value="1"/>
</dbReference>
<dbReference type="SUPFAM" id="SSF53955">
    <property type="entry name" value="Lysozyme-like"/>
    <property type="match status" value="1"/>
</dbReference>
<protein>
    <submittedName>
        <fullName evidence="4">Lytic transglycosylase domain-containing protein</fullName>
    </submittedName>
</protein>
<comment type="similarity">
    <text evidence="1">Belongs to the transglycosylase Slt family.</text>
</comment>
<dbReference type="InterPro" id="IPR008258">
    <property type="entry name" value="Transglycosylase_SLT_dom_1"/>
</dbReference>
<evidence type="ECO:0000256" key="1">
    <source>
        <dbReference type="ARBA" id="ARBA00007734"/>
    </source>
</evidence>
<evidence type="ECO:0000313" key="5">
    <source>
        <dbReference type="Proteomes" id="UP000706039"/>
    </source>
</evidence>
<organism evidence="4 5">
    <name type="scientific">Sphingomonas colocasiae</name>
    <dbReference type="NCBI Taxonomy" id="1848973"/>
    <lineage>
        <taxon>Bacteria</taxon>
        <taxon>Pseudomonadati</taxon>
        <taxon>Pseudomonadota</taxon>
        <taxon>Alphaproteobacteria</taxon>
        <taxon>Sphingomonadales</taxon>
        <taxon>Sphingomonadaceae</taxon>
        <taxon>Sphingomonas</taxon>
    </lineage>
</organism>
<name>A0ABS7PQF8_9SPHN</name>
<sequence>MMTLVLAGTLAAAAPWRPQILEASARCGVPVEWIARVIHAESRGRTHLGGRPIRSPKGAMGLMQLMPGTWAEMRRDLGLGDDPDAPRDNILAGACYLRRMYDRFGHPGLFAAYNAGPARYARALKGRLLPAETIAYLRVVAGDPAAAAHAGPASPPVLFALRRTDAPTAAGEVSRAPVDPLFAIRADAR</sequence>
<comment type="similarity">
    <text evidence="2">Belongs to the virb1 family.</text>
</comment>
<dbReference type="CDD" id="cd00254">
    <property type="entry name" value="LT-like"/>
    <property type="match status" value="1"/>
</dbReference>
<reference evidence="4 5" key="1">
    <citation type="submission" date="2021-08" db="EMBL/GenBank/DDBJ databases">
        <authorList>
            <person name="Tuo L."/>
        </authorList>
    </citation>
    <scope>NUCLEOTIDE SEQUENCE [LARGE SCALE GENOMIC DNA]</scope>
    <source>
        <strain evidence="4 5">JCM 31229</strain>
    </source>
</reference>
<gene>
    <name evidence="4" type="ORF">K7G82_12940</name>
</gene>
<evidence type="ECO:0000313" key="4">
    <source>
        <dbReference type="EMBL" id="MBY8823204.1"/>
    </source>
</evidence>
<keyword evidence="5" id="KW-1185">Reference proteome</keyword>